<proteinExistence type="predicted"/>
<dbReference type="EMBL" id="JASZZN010000007">
    <property type="protein sequence ID" value="MDM4016072.1"/>
    <property type="molecule type" value="Genomic_DNA"/>
</dbReference>
<dbReference type="RefSeq" id="WP_149496068.1">
    <property type="nucleotide sequence ID" value="NZ_CP141221.1"/>
</dbReference>
<keyword evidence="1" id="KW-0732">Signal</keyword>
<gene>
    <name evidence="2" type="ORF">QTN89_11560</name>
</gene>
<keyword evidence="3" id="KW-1185">Reference proteome</keyword>
<evidence type="ECO:0000256" key="1">
    <source>
        <dbReference type="SAM" id="SignalP"/>
    </source>
</evidence>
<evidence type="ECO:0008006" key="4">
    <source>
        <dbReference type="Google" id="ProtNLM"/>
    </source>
</evidence>
<evidence type="ECO:0000313" key="3">
    <source>
        <dbReference type="Proteomes" id="UP001239462"/>
    </source>
</evidence>
<name>A0ABT7PHV2_9BACT</name>
<organism evidence="2 3">
    <name type="scientific">Roseiconus lacunae</name>
    <dbReference type="NCBI Taxonomy" id="2605694"/>
    <lineage>
        <taxon>Bacteria</taxon>
        <taxon>Pseudomonadati</taxon>
        <taxon>Planctomycetota</taxon>
        <taxon>Planctomycetia</taxon>
        <taxon>Pirellulales</taxon>
        <taxon>Pirellulaceae</taxon>
        <taxon>Roseiconus</taxon>
    </lineage>
</organism>
<accession>A0ABT7PHV2</accession>
<reference evidence="2 3" key="1">
    <citation type="submission" date="2023-06" db="EMBL/GenBank/DDBJ databases">
        <title>Roseiconus lacunae JC819 isolated from Gulf of Mannar region, Tamil Nadu.</title>
        <authorList>
            <person name="Pk S."/>
            <person name="Ch S."/>
            <person name="Ch V.R."/>
        </authorList>
    </citation>
    <scope>NUCLEOTIDE SEQUENCE [LARGE SCALE GENOMIC DNA]</scope>
    <source>
        <strain evidence="2 3">JC819</strain>
    </source>
</reference>
<sequence>MKKLIALVLLLTPMICLTGCGDSGNKVIEPPENGNTLSDDQMAEYEEQMRSGQGSSGPGN</sequence>
<feature type="signal peptide" evidence="1">
    <location>
        <begin position="1"/>
        <end position="18"/>
    </location>
</feature>
<evidence type="ECO:0000313" key="2">
    <source>
        <dbReference type="EMBL" id="MDM4016072.1"/>
    </source>
</evidence>
<feature type="chain" id="PRO_5045329508" description="Secreted protein" evidence="1">
    <location>
        <begin position="19"/>
        <end position="60"/>
    </location>
</feature>
<comment type="caution">
    <text evidence="2">The sequence shown here is derived from an EMBL/GenBank/DDBJ whole genome shotgun (WGS) entry which is preliminary data.</text>
</comment>
<dbReference type="Proteomes" id="UP001239462">
    <property type="component" value="Unassembled WGS sequence"/>
</dbReference>
<protein>
    <recommendedName>
        <fullName evidence="4">Secreted protein</fullName>
    </recommendedName>
</protein>